<proteinExistence type="predicted"/>
<sequence length="199" mass="21977">MASIQQADHGVNQLSDKEKAAIGEAMKEAESLAKNIKEKAVYSSQDQEVLVTGVVQNVNYSRDLEFEKITSWTGKFMDLPPSKIARKNGIGTFVHKGTSSSDLHVSNSKGAIIYSASAYPGLGWLLAWDKSNKFNKVYVEAGTLTRIKEIPDYVILQKLDASDDMCRYWDTKTGASASAQINNYDDSMAMIAVSFDQFE</sequence>
<dbReference type="PANTHER" id="PTHR36482:SF6">
    <property type="entry name" value="JASMONATE-INDUCED PROTEIN HOMOLOG"/>
    <property type="match status" value="1"/>
</dbReference>
<protein>
    <submittedName>
        <fullName evidence="2">Uncharacterized protein</fullName>
    </submittedName>
</protein>
<accession>A0ABM3QII0</accession>
<reference evidence="1" key="1">
    <citation type="journal article" date="2021" name="Nat. Commun.">
        <title>Genomic analyses provide insights into spinach domestication and the genetic basis of agronomic traits.</title>
        <authorList>
            <person name="Cai X."/>
            <person name="Sun X."/>
            <person name="Xu C."/>
            <person name="Sun H."/>
            <person name="Wang X."/>
            <person name="Ge C."/>
            <person name="Zhang Z."/>
            <person name="Wang Q."/>
            <person name="Fei Z."/>
            <person name="Jiao C."/>
            <person name="Wang Q."/>
        </authorList>
    </citation>
    <scope>NUCLEOTIDE SEQUENCE [LARGE SCALE GENOMIC DNA]</scope>
    <source>
        <strain evidence="1">cv. Varoflay</strain>
    </source>
</reference>
<organism evidence="1 2">
    <name type="scientific">Spinacia oleracea</name>
    <name type="common">Spinach</name>
    <dbReference type="NCBI Taxonomy" id="3562"/>
    <lineage>
        <taxon>Eukaryota</taxon>
        <taxon>Viridiplantae</taxon>
        <taxon>Streptophyta</taxon>
        <taxon>Embryophyta</taxon>
        <taxon>Tracheophyta</taxon>
        <taxon>Spermatophyta</taxon>
        <taxon>Magnoliopsida</taxon>
        <taxon>eudicotyledons</taxon>
        <taxon>Gunneridae</taxon>
        <taxon>Pentapetalae</taxon>
        <taxon>Caryophyllales</taxon>
        <taxon>Chenopodiaceae</taxon>
        <taxon>Chenopodioideae</taxon>
        <taxon>Anserineae</taxon>
        <taxon>Spinacia</taxon>
    </lineage>
</organism>
<evidence type="ECO:0000313" key="1">
    <source>
        <dbReference type="Proteomes" id="UP000813463"/>
    </source>
</evidence>
<dbReference type="RefSeq" id="XP_056683162.1">
    <property type="nucleotide sequence ID" value="XM_056827184.1"/>
</dbReference>
<dbReference type="GeneID" id="110783248"/>
<evidence type="ECO:0000313" key="2">
    <source>
        <dbReference type="RefSeq" id="XP_056683162.1"/>
    </source>
</evidence>
<dbReference type="Proteomes" id="UP000813463">
    <property type="component" value="Chromosome 4"/>
</dbReference>
<dbReference type="PANTHER" id="PTHR36482">
    <property type="entry name" value="OSJNBA0024J22.15 PROTEIN"/>
    <property type="match status" value="1"/>
</dbReference>
<dbReference type="InterPro" id="IPR053085">
    <property type="entry name" value="Jasmonate-induced_protein"/>
</dbReference>
<gene>
    <name evidence="2" type="primary">LOC110783248</name>
</gene>
<keyword evidence="1" id="KW-1185">Reference proteome</keyword>
<reference evidence="2" key="2">
    <citation type="submission" date="2025-08" db="UniProtKB">
        <authorList>
            <consortium name="RefSeq"/>
        </authorList>
    </citation>
    <scope>IDENTIFICATION</scope>
    <source>
        <tissue evidence="2">Leaf</tissue>
    </source>
</reference>
<name>A0ABM3QII0_SPIOL</name>